<keyword evidence="8" id="KW-1185">Reference proteome</keyword>
<reference evidence="8" key="1">
    <citation type="journal article" date="2013" name="Genome Biol.">
        <title>Draft genome of the mountain pine beetle, Dendroctonus ponderosae Hopkins, a major forest pest.</title>
        <authorList>
            <person name="Keeling C.I."/>
            <person name="Yuen M.M."/>
            <person name="Liao N.Y."/>
            <person name="Docking T.R."/>
            <person name="Chan S.K."/>
            <person name="Taylor G.A."/>
            <person name="Palmquist D.L."/>
            <person name="Jackman S.D."/>
            <person name="Nguyen A."/>
            <person name="Li M."/>
            <person name="Henderson H."/>
            <person name="Janes J.K."/>
            <person name="Zhao Y."/>
            <person name="Pandoh P."/>
            <person name="Moore R."/>
            <person name="Sperling F.A."/>
            <person name="Huber D.P."/>
            <person name="Birol I."/>
            <person name="Jones S.J."/>
            <person name="Bohlmann J."/>
        </authorList>
    </citation>
    <scope>NUCLEOTIDE SEQUENCE</scope>
</reference>
<evidence type="ECO:0000256" key="3">
    <source>
        <dbReference type="ARBA" id="ARBA00022692"/>
    </source>
</evidence>
<dbReference type="GO" id="GO:0005886">
    <property type="term" value="C:plasma membrane"/>
    <property type="evidence" value="ECO:0007669"/>
    <property type="project" value="UniProtKB-SubCell"/>
</dbReference>
<feature type="transmembrane region" description="Helical" evidence="6">
    <location>
        <begin position="523"/>
        <end position="544"/>
    </location>
</feature>
<feature type="transmembrane region" description="Helical" evidence="6">
    <location>
        <begin position="199"/>
        <end position="220"/>
    </location>
</feature>
<feature type="transmembrane region" description="Helical" evidence="6">
    <location>
        <begin position="269"/>
        <end position="296"/>
    </location>
</feature>
<protein>
    <recommendedName>
        <fullName evidence="6">Choline transporter-like protein</fullName>
    </recommendedName>
</protein>
<feature type="transmembrane region" description="Helical" evidence="6">
    <location>
        <begin position="553"/>
        <end position="575"/>
    </location>
</feature>
<reference evidence="7" key="2">
    <citation type="submission" date="2024-08" db="UniProtKB">
        <authorList>
            <consortium name="EnsemblMetazoa"/>
        </authorList>
    </citation>
    <scope>IDENTIFICATION</scope>
</reference>
<dbReference type="PANTHER" id="PTHR12385:SF96">
    <property type="entry name" value="CHOLINE TRANSPORTER-LIKE PROTEIN"/>
    <property type="match status" value="1"/>
</dbReference>
<dbReference type="GO" id="GO:0022857">
    <property type="term" value="F:transmembrane transporter activity"/>
    <property type="evidence" value="ECO:0007669"/>
    <property type="project" value="UniProtKB-UniRule"/>
</dbReference>
<keyword evidence="4 6" id="KW-1133">Transmembrane helix</keyword>
<feature type="transmembrane region" description="Helical" evidence="6">
    <location>
        <begin position="368"/>
        <end position="398"/>
    </location>
</feature>
<proteinExistence type="inferred from homology"/>
<evidence type="ECO:0000256" key="4">
    <source>
        <dbReference type="ARBA" id="ARBA00022989"/>
    </source>
</evidence>
<sequence length="637" mass="72380">MGISGKSDRIRPVDAAHLNEYGKSRPGTFAGSANSLLTKRRKPTDVCFFTVFLLFFTTLCFLIAYCVHYGDIDRVIHGYDNCGSVCGSKQTSKSSSKQMETCYKSIDNTQFGSYHLILYRPEQTRLYDRICTRNCSLYPGYNEFLNRCLPSSKKTQAFQAFFTKAGIKDFFMVSPLFYFFTALHQVFRQEICEDFNDYWKVLIYMGAISLVISLILFLLFPFLAGLLVWIILIGVFLACLGLSIYLWVSWKEVKELQKEDMEIRSEEVWTWLGLAIGATCATVILTLIICVMIKRIKLVIQLFEEAGKALAAMPLLLFEPILTFMWIIGVLSLCAYLCLWVSSSGRLRMKRPNIYYYKKDGLMEATKVLNVFGMFWMCQFVVGCQHLVIAGAVSKWYFSRNKSQLSSPIARSFYNLARFHLGSVALGSFCLATVQILRLIFTAMQRMVTYQSNSHLVWLAKTCLCLCNCCFWLLDRVLNVISRNAYILTAMYGDSFCRAGKQALAHLTANPLRVAAINSVGDFVLFLAKVLVVACSVAIGSYFLKHKDNLHHYWVPLALIGLFSYFIAHCFMTVYEMTIDTIFMCFCEDCELNDGASRPYFMSRGLMEFVEDSKNASGFHAVDPPVQPATAKEESTT</sequence>
<evidence type="ECO:0000313" key="8">
    <source>
        <dbReference type="Proteomes" id="UP000019118"/>
    </source>
</evidence>
<feature type="transmembrane region" description="Helical" evidence="6">
    <location>
        <begin position="46"/>
        <end position="70"/>
    </location>
</feature>
<evidence type="ECO:0000313" key="7">
    <source>
        <dbReference type="EnsemblMetazoa" id="XP_019755493.1"/>
    </source>
</evidence>
<evidence type="ECO:0000256" key="2">
    <source>
        <dbReference type="ARBA" id="ARBA00007168"/>
    </source>
</evidence>
<evidence type="ECO:0000256" key="1">
    <source>
        <dbReference type="ARBA" id="ARBA00004141"/>
    </source>
</evidence>
<feature type="transmembrane region" description="Helical" evidence="6">
    <location>
        <begin position="226"/>
        <end position="248"/>
    </location>
</feature>
<name>A0AAR5P2Y1_DENPD</name>
<feature type="transmembrane region" description="Helical" evidence="6">
    <location>
        <begin position="418"/>
        <end position="444"/>
    </location>
</feature>
<keyword evidence="3 6" id="KW-0812">Transmembrane</keyword>
<dbReference type="EnsemblMetazoa" id="XM_019899934.1">
    <property type="protein sequence ID" value="XP_019755493.1"/>
    <property type="gene ID" value="LOC109534317"/>
</dbReference>
<comment type="function">
    <text evidence="6">Choline transporter.</text>
</comment>
<evidence type="ECO:0000256" key="6">
    <source>
        <dbReference type="RuleBase" id="RU368066"/>
    </source>
</evidence>
<dbReference type="AlphaFoldDB" id="A0AAR5P2Y1"/>
<comment type="similarity">
    <text evidence="2 6">Belongs to the CTL (choline transporter-like) family.</text>
</comment>
<accession>A0AAR5P2Y1</accession>
<organism evidence="7 8">
    <name type="scientific">Dendroctonus ponderosae</name>
    <name type="common">Mountain pine beetle</name>
    <dbReference type="NCBI Taxonomy" id="77166"/>
    <lineage>
        <taxon>Eukaryota</taxon>
        <taxon>Metazoa</taxon>
        <taxon>Ecdysozoa</taxon>
        <taxon>Arthropoda</taxon>
        <taxon>Hexapoda</taxon>
        <taxon>Insecta</taxon>
        <taxon>Pterygota</taxon>
        <taxon>Neoptera</taxon>
        <taxon>Endopterygota</taxon>
        <taxon>Coleoptera</taxon>
        <taxon>Polyphaga</taxon>
        <taxon>Cucujiformia</taxon>
        <taxon>Curculionidae</taxon>
        <taxon>Scolytinae</taxon>
        <taxon>Dendroctonus</taxon>
    </lineage>
</organism>
<evidence type="ECO:0000256" key="5">
    <source>
        <dbReference type="ARBA" id="ARBA00023136"/>
    </source>
</evidence>
<dbReference type="InterPro" id="IPR007603">
    <property type="entry name" value="Choline_transptr-like"/>
</dbReference>
<feature type="transmembrane region" description="Helical" evidence="6">
    <location>
        <begin position="316"/>
        <end position="341"/>
    </location>
</feature>
<dbReference type="Pfam" id="PF04515">
    <property type="entry name" value="Choline_transpo"/>
    <property type="match status" value="1"/>
</dbReference>
<dbReference type="Proteomes" id="UP000019118">
    <property type="component" value="Unassembled WGS sequence"/>
</dbReference>
<keyword evidence="5 6" id="KW-0472">Membrane</keyword>
<comment type="subcellular location">
    <subcellularLocation>
        <location evidence="6">Cell membrane</location>
        <topology evidence="6">Multi-pass membrane protein</topology>
    </subcellularLocation>
    <subcellularLocation>
        <location evidence="1">Membrane</location>
        <topology evidence="1">Multi-pass membrane protein</topology>
    </subcellularLocation>
</comment>
<dbReference type="PANTHER" id="PTHR12385">
    <property type="entry name" value="CHOLINE TRANSPORTER-LIKE (SLC FAMILY 44)"/>
    <property type="match status" value="1"/>
</dbReference>